<evidence type="ECO:0000313" key="2">
    <source>
        <dbReference type="EMBL" id="KAA8896567.1"/>
    </source>
</evidence>
<evidence type="ECO:0000256" key="1">
    <source>
        <dbReference type="SAM" id="MobiDB-lite"/>
    </source>
</evidence>
<feature type="region of interest" description="Disordered" evidence="1">
    <location>
        <begin position="1"/>
        <end position="49"/>
    </location>
</feature>
<dbReference type="InParanoid" id="A0A5J5EN62"/>
<protein>
    <submittedName>
        <fullName evidence="2">Uncharacterized protein</fullName>
    </submittedName>
</protein>
<keyword evidence="3" id="KW-1185">Reference proteome</keyword>
<proteinExistence type="predicted"/>
<organism evidence="2 3">
    <name type="scientific">Sphaerosporella brunnea</name>
    <dbReference type="NCBI Taxonomy" id="1250544"/>
    <lineage>
        <taxon>Eukaryota</taxon>
        <taxon>Fungi</taxon>
        <taxon>Dikarya</taxon>
        <taxon>Ascomycota</taxon>
        <taxon>Pezizomycotina</taxon>
        <taxon>Pezizomycetes</taxon>
        <taxon>Pezizales</taxon>
        <taxon>Pyronemataceae</taxon>
        <taxon>Sphaerosporella</taxon>
    </lineage>
</organism>
<dbReference type="AlphaFoldDB" id="A0A5J5EN62"/>
<dbReference type="Proteomes" id="UP000326924">
    <property type="component" value="Unassembled WGS sequence"/>
</dbReference>
<comment type="caution">
    <text evidence="2">The sequence shown here is derived from an EMBL/GenBank/DDBJ whole genome shotgun (WGS) entry which is preliminary data.</text>
</comment>
<feature type="compositionally biased region" description="Polar residues" evidence="1">
    <location>
        <begin position="23"/>
        <end position="40"/>
    </location>
</feature>
<name>A0A5J5EN62_9PEZI</name>
<reference evidence="2 3" key="1">
    <citation type="submission" date="2019-09" db="EMBL/GenBank/DDBJ databases">
        <title>Draft genome of the ectomycorrhizal ascomycete Sphaerosporella brunnea.</title>
        <authorList>
            <consortium name="DOE Joint Genome Institute"/>
            <person name="Benucci G.M."/>
            <person name="Marozzi G."/>
            <person name="Antonielli L."/>
            <person name="Sanchez S."/>
            <person name="Marco P."/>
            <person name="Wang X."/>
            <person name="Falini L.B."/>
            <person name="Barry K."/>
            <person name="Haridas S."/>
            <person name="Lipzen A."/>
            <person name="Labutti K."/>
            <person name="Grigoriev I.V."/>
            <person name="Murat C."/>
            <person name="Martin F."/>
            <person name="Albertini E."/>
            <person name="Donnini D."/>
            <person name="Bonito G."/>
        </authorList>
    </citation>
    <scope>NUCLEOTIDE SEQUENCE [LARGE SCALE GENOMIC DNA]</scope>
    <source>
        <strain evidence="2 3">Sb_GMNB300</strain>
    </source>
</reference>
<sequence length="395" mass="43233">MDPTVGSLEGIFPESKDALPRSADSSFHLLTSPTDTSLSRTPPKPDKGQIYERKNQRIAHELQLCGIPTVASSGQYGWFSAFTNHLTQFHIHRANFVASMNRWETLHRRTSLRRSASTPSKSHYFRDHDEWLSNRGNHTKWSPVLLEHLVASKTMTTNEGFKTLVEPGEKLGVETADIGLPALHSLHLLIKKKVDEKLGAQAKRAKAAANTLAAEREMAAADIRTEGAQHRAGEVPIGERELPVRAGRCWRLYSASQNVAFTPPLPPPTSPPPLYSPAEGAAATAADCAKAATRMVASAPFTASSRLGWVPHLAGSGYGSRADRPTASRSRLACAASGIGTVVAEDQIAVQPQSSGSEPGPEQPVFQHVFSFVRWWLVRRQLMRAYRRANESKLL</sequence>
<gene>
    <name evidence="2" type="ORF">FN846DRAFT_893252</name>
</gene>
<evidence type="ECO:0000313" key="3">
    <source>
        <dbReference type="Proteomes" id="UP000326924"/>
    </source>
</evidence>
<accession>A0A5J5EN62</accession>
<dbReference type="EMBL" id="VXIS01000209">
    <property type="protein sequence ID" value="KAA8896567.1"/>
    <property type="molecule type" value="Genomic_DNA"/>
</dbReference>